<dbReference type="AlphaFoldDB" id="A0A9W8TTJ1"/>
<dbReference type="EMBL" id="JANVFU010000017">
    <property type="protein sequence ID" value="KAJ3739655.1"/>
    <property type="molecule type" value="Genomic_DNA"/>
</dbReference>
<dbReference type="PANTHER" id="PTHR28630">
    <property type="match status" value="1"/>
</dbReference>
<dbReference type="PANTHER" id="PTHR28630:SF3">
    <property type="entry name" value="PEROXIREDOXIN-LIKE 2C"/>
    <property type="match status" value="1"/>
</dbReference>
<organism evidence="1 2">
    <name type="scientific">Lentinula detonsa</name>
    <dbReference type="NCBI Taxonomy" id="2804962"/>
    <lineage>
        <taxon>Eukaryota</taxon>
        <taxon>Fungi</taxon>
        <taxon>Dikarya</taxon>
        <taxon>Basidiomycota</taxon>
        <taxon>Agaricomycotina</taxon>
        <taxon>Agaricomycetes</taxon>
        <taxon>Agaricomycetidae</taxon>
        <taxon>Agaricales</taxon>
        <taxon>Marasmiineae</taxon>
        <taxon>Omphalotaceae</taxon>
        <taxon>Lentinula</taxon>
    </lineage>
</organism>
<keyword evidence="2" id="KW-1185">Reference proteome</keyword>
<gene>
    <name evidence="1" type="ORF">DFH05DRAFT_1584554</name>
</gene>
<dbReference type="CDD" id="cd02970">
    <property type="entry name" value="PRX_like2"/>
    <property type="match status" value="1"/>
</dbReference>
<reference evidence="1 2" key="1">
    <citation type="journal article" date="2023" name="Proc. Natl. Acad. Sci. U.S.A.">
        <title>A global phylogenomic analysis of the shiitake genus Lentinula.</title>
        <authorList>
            <person name="Sierra-Patev S."/>
            <person name="Min B."/>
            <person name="Naranjo-Ortiz M."/>
            <person name="Looney B."/>
            <person name="Konkel Z."/>
            <person name="Slot J.C."/>
            <person name="Sakamoto Y."/>
            <person name="Steenwyk J.L."/>
            <person name="Rokas A."/>
            <person name="Carro J."/>
            <person name="Camarero S."/>
            <person name="Ferreira P."/>
            <person name="Molpeceres G."/>
            <person name="Ruiz-Duenas F.J."/>
            <person name="Serrano A."/>
            <person name="Henrissat B."/>
            <person name="Drula E."/>
            <person name="Hughes K.W."/>
            <person name="Mata J.L."/>
            <person name="Ishikawa N.K."/>
            <person name="Vargas-Isla R."/>
            <person name="Ushijima S."/>
            <person name="Smith C.A."/>
            <person name="Donoghue J."/>
            <person name="Ahrendt S."/>
            <person name="Andreopoulos W."/>
            <person name="He G."/>
            <person name="LaButti K."/>
            <person name="Lipzen A."/>
            <person name="Ng V."/>
            <person name="Riley R."/>
            <person name="Sandor L."/>
            <person name="Barry K."/>
            <person name="Martinez A.T."/>
            <person name="Xiao Y."/>
            <person name="Gibbons J.G."/>
            <person name="Terashima K."/>
            <person name="Grigoriev I.V."/>
            <person name="Hibbett D."/>
        </authorList>
    </citation>
    <scope>NUCLEOTIDE SEQUENCE [LARGE SCALE GENOMIC DNA]</scope>
    <source>
        <strain evidence="1 2">TFB7810</strain>
    </source>
</reference>
<protein>
    <submittedName>
        <fullName evidence="1">AhpC/TSA antioxidant enzyme-domain-containing protein</fullName>
    </submittedName>
</protein>
<evidence type="ECO:0000313" key="2">
    <source>
        <dbReference type="Proteomes" id="UP001142393"/>
    </source>
</evidence>
<accession>A0A9W8TTJ1</accession>
<dbReference type="Pfam" id="PF13911">
    <property type="entry name" value="AhpC-TSA_2"/>
    <property type="match status" value="1"/>
</dbReference>
<comment type="caution">
    <text evidence="1">The sequence shown here is derived from an EMBL/GenBank/DDBJ whole genome shotgun (WGS) entry which is preliminary data.</text>
</comment>
<dbReference type="Proteomes" id="UP001142393">
    <property type="component" value="Unassembled WGS sequence"/>
</dbReference>
<dbReference type="Gene3D" id="3.40.30.10">
    <property type="entry name" value="Glutaredoxin"/>
    <property type="match status" value="1"/>
</dbReference>
<evidence type="ECO:0000313" key="1">
    <source>
        <dbReference type="EMBL" id="KAJ3739655.1"/>
    </source>
</evidence>
<proteinExistence type="predicted"/>
<dbReference type="InterPro" id="IPR036249">
    <property type="entry name" value="Thioredoxin-like_sf"/>
</dbReference>
<sequence length="205" mass="22657">MSASIPDGDTLSKVSDLEVYDTTGRKIRLGSFFATQRVIAVFIRHFFCGLYVSQLTSEYAKLSKAFEEAHIDIIVIGCGDWQPIENYSDITGFPSRKIFADPSLSVFHGLGMNSQTLARTPTGEKKASYITKGIIEGSLWSIWKALKNPLLIGKQGNIAQLGGEFILGPGNQCIFAHRMRHTEDHAEVLDLLDRAGFRSSSINNE</sequence>
<dbReference type="InterPro" id="IPR032801">
    <property type="entry name" value="PXL2A/B/C"/>
</dbReference>
<name>A0A9W8TTJ1_9AGAR</name>
<dbReference type="SUPFAM" id="SSF52833">
    <property type="entry name" value="Thioredoxin-like"/>
    <property type="match status" value="1"/>
</dbReference>